<sequence length="96" mass="10498">VGLWLLDYIIEASGIQTERCRGKVSAESALAVSTSKFKQCSVSIVRDFLPGCESATMSNYGLIVQTVRDFLPRCRRVTASNYGLIKQIAIDHSAEG</sequence>
<proteinExistence type="predicted"/>
<organism evidence="1 2">
    <name type="scientific">Gossypium stocksii</name>
    <dbReference type="NCBI Taxonomy" id="47602"/>
    <lineage>
        <taxon>Eukaryota</taxon>
        <taxon>Viridiplantae</taxon>
        <taxon>Streptophyta</taxon>
        <taxon>Embryophyta</taxon>
        <taxon>Tracheophyta</taxon>
        <taxon>Spermatophyta</taxon>
        <taxon>Magnoliopsida</taxon>
        <taxon>eudicotyledons</taxon>
        <taxon>Gunneridae</taxon>
        <taxon>Pentapetalae</taxon>
        <taxon>rosids</taxon>
        <taxon>malvids</taxon>
        <taxon>Malvales</taxon>
        <taxon>Malvaceae</taxon>
        <taxon>Malvoideae</taxon>
        <taxon>Gossypium</taxon>
    </lineage>
</organism>
<dbReference type="Proteomes" id="UP000828251">
    <property type="component" value="Unassembled WGS sequence"/>
</dbReference>
<dbReference type="AlphaFoldDB" id="A0A9D3ZQ25"/>
<protein>
    <submittedName>
        <fullName evidence="1">Uncharacterized protein</fullName>
    </submittedName>
</protein>
<accession>A0A9D3ZQ25</accession>
<gene>
    <name evidence="1" type="ORF">J1N35_034429</name>
</gene>
<feature type="non-terminal residue" evidence="1">
    <location>
        <position position="96"/>
    </location>
</feature>
<keyword evidence="2" id="KW-1185">Reference proteome</keyword>
<reference evidence="1 2" key="1">
    <citation type="journal article" date="2021" name="Plant Biotechnol. J.">
        <title>Multi-omics assisted identification of the key and species-specific regulatory components of drought-tolerant mechanisms in Gossypium stocksii.</title>
        <authorList>
            <person name="Yu D."/>
            <person name="Ke L."/>
            <person name="Zhang D."/>
            <person name="Wu Y."/>
            <person name="Sun Y."/>
            <person name="Mei J."/>
            <person name="Sun J."/>
            <person name="Sun Y."/>
        </authorList>
    </citation>
    <scope>NUCLEOTIDE SEQUENCE [LARGE SCALE GENOMIC DNA]</scope>
    <source>
        <strain evidence="2">cv. E1</strain>
        <tissue evidence="1">Leaf</tissue>
    </source>
</reference>
<comment type="caution">
    <text evidence="1">The sequence shown here is derived from an EMBL/GenBank/DDBJ whole genome shotgun (WGS) entry which is preliminary data.</text>
</comment>
<evidence type="ECO:0000313" key="2">
    <source>
        <dbReference type="Proteomes" id="UP000828251"/>
    </source>
</evidence>
<dbReference type="EMBL" id="JAIQCV010000010">
    <property type="protein sequence ID" value="KAH1056364.1"/>
    <property type="molecule type" value="Genomic_DNA"/>
</dbReference>
<feature type="non-terminal residue" evidence="1">
    <location>
        <position position="1"/>
    </location>
</feature>
<name>A0A9D3ZQ25_9ROSI</name>
<evidence type="ECO:0000313" key="1">
    <source>
        <dbReference type="EMBL" id="KAH1056364.1"/>
    </source>
</evidence>